<sequence>MTGTTSINSETYATEKYTVYPTCSKYRFLTRKGRTQHWTPQAVTIHLIYSALVDAGPDKNKHMLLHCEYTQVSNPFSESSCRGLTWVRQITTSAGIVPYLVCVSTVWFAVD</sequence>
<keyword evidence="2" id="KW-1185">Reference proteome</keyword>
<comment type="caution">
    <text evidence="1">The sequence shown here is derived from an EMBL/GenBank/DDBJ whole genome shotgun (WGS) entry which is preliminary data.</text>
</comment>
<dbReference type="EMBL" id="JACVVK020000127">
    <property type="protein sequence ID" value="KAK7490359.1"/>
    <property type="molecule type" value="Genomic_DNA"/>
</dbReference>
<evidence type="ECO:0000313" key="1">
    <source>
        <dbReference type="EMBL" id="KAK7490359.1"/>
    </source>
</evidence>
<dbReference type="AlphaFoldDB" id="A0ABD0KTY5"/>
<accession>A0ABD0KTY5</accession>
<dbReference type="Proteomes" id="UP001519460">
    <property type="component" value="Unassembled WGS sequence"/>
</dbReference>
<gene>
    <name evidence="1" type="ORF">BaRGS_00018338</name>
</gene>
<reference evidence="1 2" key="1">
    <citation type="journal article" date="2023" name="Sci. Data">
        <title>Genome assembly of the Korean intertidal mud-creeper Batillaria attramentaria.</title>
        <authorList>
            <person name="Patra A.K."/>
            <person name="Ho P.T."/>
            <person name="Jun S."/>
            <person name="Lee S.J."/>
            <person name="Kim Y."/>
            <person name="Won Y.J."/>
        </authorList>
    </citation>
    <scope>NUCLEOTIDE SEQUENCE [LARGE SCALE GENOMIC DNA]</scope>
    <source>
        <strain evidence="1">Wonlab-2016</strain>
    </source>
</reference>
<name>A0ABD0KTY5_9CAEN</name>
<proteinExistence type="predicted"/>
<organism evidence="1 2">
    <name type="scientific">Batillaria attramentaria</name>
    <dbReference type="NCBI Taxonomy" id="370345"/>
    <lineage>
        <taxon>Eukaryota</taxon>
        <taxon>Metazoa</taxon>
        <taxon>Spiralia</taxon>
        <taxon>Lophotrochozoa</taxon>
        <taxon>Mollusca</taxon>
        <taxon>Gastropoda</taxon>
        <taxon>Caenogastropoda</taxon>
        <taxon>Sorbeoconcha</taxon>
        <taxon>Cerithioidea</taxon>
        <taxon>Batillariidae</taxon>
        <taxon>Batillaria</taxon>
    </lineage>
</organism>
<evidence type="ECO:0000313" key="2">
    <source>
        <dbReference type="Proteomes" id="UP001519460"/>
    </source>
</evidence>
<protein>
    <submittedName>
        <fullName evidence="1">Uncharacterized protein</fullName>
    </submittedName>
</protein>